<accession>A0A7K0C4Z3</accession>
<evidence type="ECO:0000313" key="2">
    <source>
        <dbReference type="Proteomes" id="UP000487268"/>
    </source>
</evidence>
<proteinExistence type="predicted"/>
<keyword evidence="2" id="KW-1185">Reference proteome</keyword>
<dbReference type="EMBL" id="WEGH01000005">
    <property type="protein sequence ID" value="MQY08478.1"/>
    <property type="molecule type" value="Genomic_DNA"/>
</dbReference>
<organism evidence="1 2">
    <name type="scientific">Actinomadura macrotermitis</name>
    <dbReference type="NCBI Taxonomy" id="2585200"/>
    <lineage>
        <taxon>Bacteria</taxon>
        <taxon>Bacillati</taxon>
        <taxon>Actinomycetota</taxon>
        <taxon>Actinomycetes</taxon>
        <taxon>Streptosporangiales</taxon>
        <taxon>Thermomonosporaceae</taxon>
        <taxon>Actinomadura</taxon>
    </lineage>
</organism>
<protein>
    <submittedName>
        <fullName evidence="1">Uncharacterized protein</fullName>
    </submittedName>
</protein>
<comment type="caution">
    <text evidence="1">The sequence shown here is derived from an EMBL/GenBank/DDBJ whole genome shotgun (WGS) entry which is preliminary data.</text>
</comment>
<evidence type="ECO:0000313" key="1">
    <source>
        <dbReference type="EMBL" id="MQY08478.1"/>
    </source>
</evidence>
<sequence length="215" mass="23217">MHNPGRPEDLPPAEELWADAAALAVLSAGVRSDYLEGAEPDEHGLRSRDNQNGWWTLSRWPHGRMLLCGIDEDYSDTIMDPPIDLLAGAPDWLPADYLDSPFGGPEMYGLLYWWDGSWGRAPYPDDLTDDGLSSLAPGSHEHYRPALLACASDAEEAGAAYDGLLAAARARTVDEATLTRLFGALDAERLKAELRATADLAAALAIARSTGLTRA</sequence>
<gene>
    <name evidence="1" type="ORF">ACRB68_65870</name>
</gene>
<name>A0A7K0C4Z3_9ACTN</name>
<reference evidence="1 2" key="1">
    <citation type="submission" date="2019-10" db="EMBL/GenBank/DDBJ databases">
        <title>Actinomadura rubteroloni sp. nov. and Actinomadura macrotermitis sp. nov., isolated from the gut of fungus growing-termite Macrotermes natalensis.</title>
        <authorList>
            <person name="Benndorf R."/>
            <person name="Martin K."/>
            <person name="Kuefner M."/>
            <person name="De Beer W."/>
            <person name="Kaster A.-K."/>
            <person name="Vollmers J."/>
            <person name="Poulsen M."/>
            <person name="Beemelmanns C."/>
        </authorList>
    </citation>
    <scope>NUCLEOTIDE SEQUENCE [LARGE SCALE GENOMIC DNA]</scope>
    <source>
        <strain evidence="1 2">RB68</strain>
    </source>
</reference>
<dbReference type="AlphaFoldDB" id="A0A7K0C4Z3"/>
<dbReference type="Proteomes" id="UP000487268">
    <property type="component" value="Unassembled WGS sequence"/>
</dbReference>